<dbReference type="PANTHER" id="PTHR11848">
    <property type="entry name" value="TGF-BETA FAMILY"/>
    <property type="match status" value="1"/>
</dbReference>
<keyword evidence="6" id="KW-0217">Developmental protein</keyword>
<evidence type="ECO:0000313" key="10">
    <source>
        <dbReference type="Ensembl" id="ENSLLEP00000026016.1"/>
    </source>
</evidence>
<dbReference type="SMART" id="SM00204">
    <property type="entry name" value="TGFB"/>
    <property type="match status" value="1"/>
</dbReference>
<dbReference type="FunFam" id="2.10.90.10:FF:000047">
    <property type="entry name" value="Left-right determination factor"/>
    <property type="match status" value="1"/>
</dbReference>
<evidence type="ECO:0000256" key="1">
    <source>
        <dbReference type="ARBA" id="ARBA00004613"/>
    </source>
</evidence>
<dbReference type="PROSITE" id="PS51362">
    <property type="entry name" value="TGF_BETA_2"/>
    <property type="match status" value="1"/>
</dbReference>
<keyword evidence="4 6" id="KW-0339">Growth factor</keyword>
<keyword evidence="5" id="KW-1015">Disulfide bond</keyword>
<dbReference type="PRINTS" id="PR01427">
    <property type="entry name" value="TGFBETA4"/>
</dbReference>
<evidence type="ECO:0000256" key="6">
    <source>
        <dbReference type="PIRNR" id="PIRNR037402"/>
    </source>
</evidence>
<feature type="chain" id="PRO_5034125358" description="Left-right determination factor" evidence="8">
    <location>
        <begin position="25"/>
        <end position="367"/>
    </location>
</feature>
<keyword evidence="8" id="KW-0732">Signal</keyword>
<dbReference type="GO" id="GO:0008083">
    <property type="term" value="F:growth factor activity"/>
    <property type="evidence" value="ECO:0007669"/>
    <property type="project" value="UniProtKB-UniRule"/>
</dbReference>
<dbReference type="FunFam" id="2.60.120.970:FF:000024">
    <property type="entry name" value="Left-right determination factor"/>
    <property type="match status" value="1"/>
</dbReference>
<dbReference type="Gene3D" id="2.60.120.970">
    <property type="match status" value="1"/>
</dbReference>
<evidence type="ECO:0000256" key="7">
    <source>
        <dbReference type="RuleBase" id="RU000354"/>
    </source>
</evidence>
<keyword evidence="6" id="KW-0202">Cytokine</keyword>
<dbReference type="Gene3D" id="2.10.90.10">
    <property type="entry name" value="Cystine-knot cytokines"/>
    <property type="match status" value="1"/>
</dbReference>
<evidence type="ECO:0000259" key="9">
    <source>
        <dbReference type="PROSITE" id="PS51362"/>
    </source>
</evidence>
<evidence type="ECO:0000256" key="5">
    <source>
        <dbReference type="ARBA" id="ARBA00023157"/>
    </source>
</evidence>
<dbReference type="InterPro" id="IPR003942">
    <property type="entry name" value="LRDF"/>
</dbReference>
<dbReference type="PROSITE" id="PS00250">
    <property type="entry name" value="TGF_BETA_1"/>
    <property type="match status" value="1"/>
</dbReference>
<dbReference type="InterPro" id="IPR001111">
    <property type="entry name" value="TGF-b_propeptide"/>
</dbReference>
<dbReference type="Ensembl" id="ENSLLET00000027013.1">
    <property type="protein sequence ID" value="ENSLLEP00000026016.1"/>
    <property type="gene ID" value="ENSLLEG00000016508.1"/>
</dbReference>
<evidence type="ECO:0000313" key="11">
    <source>
        <dbReference type="Proteomes" id="UP000694569"/>
    </source>
</evidence>
<accession>A0A8C5WB13</accession>
<dbReference type="AlphaFoldDB" id="A0A8C5WB13"/>
<dbReference type="Pfam" id="PF00688">
    <property type="entry name" value="TGFb_propeptide"/>
    <property type="match status" value="1"/>
</dbReference>
<feature type="signal peptide" evidence="8">
    <location>
        <begin position="1"/>
        <end position="24"/>
    </location>
</feature>
<organism evidence="10 11">
    <name type="scientific">Leptobrachium leishanense</name>
    <name type="common">Leishan spiny toad</name>
    <dbReference type="NCBI Taxonomy" id="445787"/>
    <lineage>
        <taxon>Eukaryota</taxon>
        <taxon>Metazoa</taxon>
        <taxon>Chordata</taxon>
        <taxon>Craniata</taxon>
        <taxon>Vertebrata</taxon>
        <taxon>Euteleostomi</taxon>
        <taxon>Amphibia</taxon>
        <taxon>Batrachia</taxon>
        <taxon>Anura</taxon>
        <taxon>Pelobatoidea</taxon>
        <taxon>Megophryidae</taxon>
        <taxon>Leptobrachium</taxon>
    </lineage>
</organism>
<feature type="domain" description="TGF-beta family profile" evidence="9">
    <location>
        <begin position="250"/>
        <end position="360"/>
    </location>
</feature>
<keyword evidence="3 6" id="KW-0964">Secreted</keyword>
<comment type="subcellular location">
    <subcellularLocation>
        <location evidence="1 6">Secreted</location>
    </subcellularLocation>
</comment>
<evidence type="ECO:0000256" key="3">
    <source>
        <dbReference type="ARBA" id="ARBA00022525"/>
    </source>
</evidence>
<reference evidence="10" key="2">
    <citation type="submission" date="2025-09" db="UniProtKB">
        <authorList>
            <consortium name="Ensembl"/>
        </authorList>
    </citation>
    <scope>IDENTIFICATION</scope>
</reference>
<keyword evidence="11" id="KW-1185">Reference proteome</keyword>
<dbReference type="GO" id="GO:0009948">
    <property type="term" value="P:anterior/posterior axis specification"/>
    <property type="evidence" value="ECO:0007669"/>
    <property type="project" value="TreeGrafter"/>
</dbReference>
<evidence type="ECO:0000256" key="2">
    <source>
        <dbReference type="ARBA" id="ARBA00006656"/>
    </source>
</evidence>
<dbReference type="GO" id="GO:0005125">
    <property type="term" value="F:cytokine activity"/>
    <property type="evidence" value="ECO:0007669"/>
    <property type="project" value="UniProtKB-UniRule"/>
</dbReference>
<dbReference type="Pfam" id="PF00019">
    <property type="entry name" value="TGF_beta"/>
    <property type="match status" value="1"/>
</dbReference>
<dbReference type="InterPro" id="IPR015615">
    <property type="entry name" value="TGF-beta-rel"/>
</dbReference>
<comment type="similarity">
    <text evidence="2 6 7">Belongs to the TGF-beta family.</text>
</comment>
<dbReference type="Proteomes" id="UP000694569">
    <property type="component" value="Unplaced"/>
</dbReference>
<dbReference type="SUPFAM" id="SSF57501">
    <property type="entry name" value="Cystine-knot cytokines"/>
    <property type="match status" value="1"/>
</dbReference>
<protein>
    <recommendedName>
        <fullName evidence="6">Left-right determination factor</fullName>
    </recommendedName>
</protein>
<evidence type="ECO:0000256" key="4">
    <source>
        <dbReference type="ARBA" id="ARBA00023030"/>
    </source>
</evidence>
<sequence length="367" mass="41896">MLSGMISTSLCWLLAAVFLVPTSGFTPDRIKDALLARLNLPEVPRLHKRDVENMLIPKKIQDKYISMLHRHRERQRRSVPSLMGILRGIQANTAISGEVLYSGPIKQTLAFDMESRIPNNSEVTMAELKLFKMPPNLKNLPERRHHRPINNARVTVFYVELLNDGTNRTQLVDSRLVPIMESGWKSFDVTSAVHYWMESKKTTTMFLEIQVDGERPGSYASEMARRVHFTSQAPSGEAKEMPELAIYTLDQDDNSVHGDCSKLGENKENRCCREEYFINFRQMTWTQYWIIEPAGYNAFRCTGGCRQPKLPFLQNPYGQRTCSVVESAPLPVMYLVKKGDYAEIEVAEFPNMIVEKCSCTADGMPSF</sequence>
<reference evidence="10" key="1">
    <citation type="submission" date="2025-08" db="UniProtKB">
        <authorList>
            <consortium name="Ensembl"/>
        </authorList>
    </citation>
    <scope>IDENTIFICATION</scope>
</reference>
<dbReference type="GO" id="GO:0005615">
    <property type="term" value="C:extracellular space"/>
    <property type="evidence" value="ECO:0007669"/>
    <property type="project" value="UniProtKB-UniRule"/>
</dbReference>
<dbReference type="PANTHER" id="PTHR11848:SF226">
    <property type="entry name" value="LEFT-RIGHT DETERMINATION FACTOR"/>
    <property type="match status" value="1"/>
</dbReference>
<dbReference type="GO" id="GO:0005160">
    <property type="term" value="F:transforming growth factor beta receptor binding"/>
    <property type="evidence" value="ECO:0007669"/>
    <property type="project" value="InterPro"/>
</dbReference>
<name>A0A8C5WB13_9ANUR</name>
<dbReference type="InterPro" id="IPR029034">
    <property type="entry name" value="Cystine-knot_cytokine"/>
</dbReference>
<dbReference type="InterPro" id="IPR017948">
    <property type="entry name" value="TGFb_CS"/>
</dbReference>
<proteinExistence type="inferred from homology"/>
<dbReference type="PIRSF" id="PIRSF037402">
    <property type="entry name" value="TGFb4"/>
    <property type="match status" value="1"/>
</dbReference>
<dbReference type="GeneTree" id="ENSGT00390000010056"/>
<dbReference type="CDD" id="cd13758">
    <property type="entry name" value="TGF_beta_LEFTY1_2"/>
    <property type="match status" value="1"/>
</dbReference>
<dbReference type="OrthoDB" id="10019514at2759"/>
<evidence type="ECO:0000256" key="8">
    <source>
        <dbReference type="SAM" id="SignalP"/>
    </source>
</evidence>
<dbReference type="InterPro" id="IPR001839">
    <property type="entry name" value="TGF-b_C"/>
</dbReference>